<feature type="binding site" description="axial binding residue" evidence="1">
    <location>
        <position position="290"/>
    </location>
    <ligand>
        <name>heme</name>
        <dbReference type="ChEBI" id="CHEBI:30413"/>
    </ligand>
    <ligandPart>
        <name>Fe</name>
        <dbReference type="ChEBI" id="CHEBI:18248"/>
    </ligandPart>
</feature>
<comment type="caution">
    <text evidence="2">The sequence shown here is derived from an EMBL/GenBank/DDBJ whole genome shotgun (WGS) entry which is preliminary data.</text>
</comment>
<dbReference type="GO" id="GO:0004833">
    <property type="term" value="F:L-tryptophan 2,3-dioxygenase activity"/>
    <property type="evidence" value="ECO:0007669"/>
    <property type="project" value="UniProtKB-UniRule"/>
</dbReference>
<comment type="subunit">
    <text evidence="1">Homotetramer.</text>
</comment>
<keyword evidence="1" id="KW-0349">Heme</keyword>
<proteinExistence type="inferred from homology"/>
<dbReference type="GO" id="GO:0019442">
    <property type="term" value="P:L-tryptophan catabolic process to acetyl-CoA"/>
    <property type="evidence" value="ECO:0007669"/>
    <property type="project" value="TreeGrafter"/>
</dbReference>
<keyword evidence="1" id="KW-0223">Dioxygenase</keyword>
<dbReference type="RefSeq" id="WP_198880956.1">
    <property type="nucleotide sequence ID" value="NZ_JAEKJA010000003.1"/>
</dbReference>
<accession>A0A934INC9</accession>
<gene>
    <name evidence="1" type="primary">kynA</name>
    <name evidence="2" type="ORF">JCR33_05160</name>
</gene>
<comment type="caution">
    <text evidence="1">Lacks conserved residue(s) required for the propagation of feature annotation.</text>
</comment>
<comment type="cofactor">
    <cofactor evidence="1">
        <name>heme</name>
        <dbReference type="ChEBI" id="CHEBI:30413"/>
    </cofactor>
    <text evidence="1">Binds 1 heme group per subunit.</text>
</comment>
<keyword evidence="1" id="KW-0408">Iron</keyword>
<sequence length="360" mass="41107">MRRGARPAGPGEITYSSYLKLDRILSAQEPESDRLGVDAHDEMLFIVVHQTYELWFRQILHELDRVQSDFAQTPVDDWRMRRMVHSLHRVHEILKLGIAQLDVLETMTPQDFLDFRGLLSTSSGFQSLQFRLLETRLGLGSTRRLLYEGKTVDADMSEAERAAFRAAEVGPTLRGQLEAWLMRTPFVTGERYAFRTAYREAVVAMLAREREWADDVAQTDAAEALERAARAFAAIFEPNPEAGWIMSPQAVEAALFITVYRDHPALHMPNALLGALMDIDEAMALWRHRHALMVERMIGMRSGTGGSSGHDYLSRTAREHRVFSDLFRLSTYLIPRDALPELPAEIERRMGFVYAAEEKR</sequence>
<dbReference type="SUPFAM" id="SSF140959">
    <property type="entry name" value="Indolic compounds 2,3-dioxygenase-like"/>
    <property type="match status" value="1"/>
</dbReference>
<dbReference type="Gene3D" id="1.20.58.480">
    <property type="match status" value="1"/>
</dbReference>
<comment type="function">
    <text evidence="1">Heme-dependent dioxygenase that catalyzes the oxidative cleavage of the L-tryptophan (L-Trp) pyrrole ring and converts L-tryptophan to N-formyl-L-kynurenine. Catalyzes the oxidative cleavage of the indole moiety.</text>
</comment>
<evidence type="ECO:0000256" key="1">
    <source>
        <dbReference type="HAMAP-Rule" id="MF_01972"/>
    </source>
</evidence>
<dbReference type="GO" id="GO:0020037">
    <property type="term" value="F:heme binding"/>
    <property type="evidence" value="ECO:0007669"/>
    <property type="project" value="UniProtKB-UniRule"/>
</dbReference>
<dbReference type="InterPro" id="IPR004981">
    <property type="entry name" value="Trp_2_3_dOase"/>
</dbReference>
<dbReference type="Pfam" id="PF03301">
    <property type="entry name" value="Trp_dioxygenase"/>
    <property type="match status" value="1"/>
</dbReference>
<evidence type="ECO:0000313" key="2">
    <source>
        <dbReference type="EMBL" id="MBJ3775065.1"/>
    </source>
</evidence>
<comment type="catalytic activity">
    <reaction evidence="1">
        <text>L-tryptophan + O2 = N-formyl-L-kynurenine</text>
        <dbReference type="Rhea" id="RHEA:24536"/>
        <dbReference type="ChEBI" id="CHEBI:15379"/>
        <dbReference type="ChEBI" id="CHEBI:57912"/>
        <dbReference type="ChEBI" id="CHEBI:58629"/>
        <dbReference type="EC" id="1.13.11.11"/>
    </reaction>
</comment>
<evidence type="ECO:0000313" key="3">
    <source>
        <dbReference type="Proteomes" id="UP000609531"/>
    </source>
</evidence>
<reference evidence="2" key="1">
    <citation type="submission" date="2020-12" db="EMBL/GenBank/DDBJ databases">
        <title>Bacterial taxonomy.</title>
        <authorList>
            <person name="Pan X."/>
        </authorList>
    </citation>
    <scope>NUCLEOTIDE SEQUENCE</scope>
    <source>
        <strain evidence="2">B2012</strain>
    </source>
</reference>
<dbReference type="PANTHER" id="PTHR10138">
    <property type="entry name" value="TRYPTOPHAN 2,3-DIOXYGENASE"/>
    <property type="match status" value="1"/>
</dbReference>
<comment type="pathway">
    <text evidence="1">Amino-acid degradation; L-tryptophan degradation via kynurenine pathway; L-kynurenine from L-tryptophan: step 1/2.</text>
</comment>
<comment type="similarity">
    <text evidence="1">Belongs to the tryptophan 2,3-dioxygenase family.</text>
</comment>
<organism evidence="2 3">
    <name type="scientific">Acuticoccus mangrovi</name>
    <dbReference type="NCBI Taxonomy" id="2796142"/>
    <lineage>
        <taxon>Bacteria</taxon>
        <taxon>Pseudomonadati</taxon>
        <taxon>Pseudomonadota</taxon>
        <taxon>Alphaproteobacteria</taxon>
        <taxon>Hyphomicrobiales</taxon>
        <taxon>Amorphaceae</taxon>
        <taxon>Acuticoccus</taxon>
    </lineage>
</organism>
<keyword evidence="3" id="KW-1185">Reference proteome</keyword>
<dbReference type="Proteomes" id="UP000609531">
    <property type="component" value="Unassembled WGS sequence"/>
</dbReference>
<feature type="binding site" evidence="1">
    <location>
        <position position="304"/>
    </location>
    <ligand>
        <name>substrate</name>
    </ligand>
</feature>
<keyword evidence="1" id="KW-0479">Metal-binding</keyword>
<keyword evidence="1" id="KW-0823">Tryptophan catabolism</keyword>
<feature type="binding site" evidence="1">
    <location>
        <begin position="45"/>
        <end position="49"/>
    </location>
    <ligand>
        <name>substrate</name>
    </ligand>
</feature>
<dbReference type="EMBL" id="JAEKJA010000003">
    <property type="protein sequence ID" value="MBJ3775065.1"/>
    <property type="molecule type" value="Genomic_DNA"/>
</dbReference>
<feature type="binding site" evidence="1">
    <location>
        <position position="116"/>
    </location>
    <ligand>
        <name>substrate</name>
    </ligand>
</feature>
<dbReference type="AlphaFoldDB" id="A0A934INC9"/>
<keyword evidence="1" id="KW-0560">Oxidoreductase</keyword>
<dbReference type="EC" id="1.13.11.11" evidence="1"/>
<dbReference type="InterPro" id="IPR037217">
    <property type="entry name" value="Trp/Indoleamine_2_3_dOase-like"/>
</dbReference>
<dbReference type="Gene3D" id="1.10.287.3810">
    <property type="match status" value="1"/>
</dbReference>
<dbReference type="GO" id="GO:0046872">
    <property type="term" value="F:metal ion binding"/>
    <property type="evidence" value="ECO:0007669"/>
    <property type="project" value="UniProtKB-KW"/>
</dbReference>
<dbReference type="GO" id="GO:0019441">
    <property type="term" value="P:L-tryptophan catabolic process to kynurenine"/>
    <property type="evidence" value="ECO:0007669"/>
    <property type="project" value="UniProtKB-UniRule"/>
</dbReference>
<dbReference type="HAMAP" id="MF_01972">
    <property type="entry name" value="T23O"/>
    <property type="match status" value="1"/>
</dbReference>
<dbReference type="PANTHER" id="PTHR10138:SF0">
    <property type="entry name" value="TRYPTOPHAN 2,3-DIOXYGENASE"/>
    <property type="match status" value="1"/>
</dbReference>
<name>A0A934INC9_9HYPH</name>
<protein>
    <recommendedName>
        <fullName evidence="1">Tryptophan 2,3-dioxygenase</fullName>
        <shortName evidence="1">TDO</shortName>
        <ecNumber evidence="1">1.13.11.11</ecNumber>
    </recommendedName>
    <alternativeName>
        <fullName evidence="1">Tryptamin 2,3-dioxygenase</fullName>
    </alternativeName>
    <alternativeName>
        <fullName evidence="1">Tryptophan oxygenase</fullName>
        <shortName evidence="1">TO</shortName>
        <shortName evidence="1">TRPO</shortName>
    </alternativeName>
    <alternativeName>
        <fullName evidence="1">Tryptophan pyrrolase</fullName>
    </alternativeName>
    <alternativeName>
        <fullName evidence="1">Tryptophanase</fullName>
    </alternativeName>
</protein>